<name>A0ABU1UYV9_9GAMM</name>
<comment type="caution">
    <text evidence="11">The sequence shown here is derived from an EMBL/GenBank/DDBJ whole genome shotgun (WGS) entry which is preliminary data.</text>
</comment>
<evidence type="ECO:0000259" key="10">
    <source>
        <dbReference type="Pfam" id="PF08019"/>
    </source>
</evidence>
<dbReference type="InterPro" id="IPR012549">
    <property type="entry name" value="EptA-like_N"/>
</dbReference>
<feature type="domain" description="Phosphoethanolamine transferase N-terminal" evidence="10">
    <location>
        <begin position="66"/>
        <end position="212"/>
    </location>
</feature>
<feature type="domain" description="Sulfatase N-terminal" evidence="9">
    <location>
        <begin position="243"/>
        <end position="531"/>
    </location>
</feature>
<comment type="subcellular location">
    <subcellularLocation>
        <location evidence="1">Cell inner membrane</location>
        <topology evidence="1">Multi-pass membrane protein</topology>
    </subcellularLocation>
</comment>
<dbReference type="PANTHER" id="PTHR30443:SF0">
    <property type="entry name" value="PHOSPHOETHANOLAMINE TRANSFERASE EPTA"/>
    <property type="match status" value="1"/>
</dbReference>
<evidence type="ECO:0000256" key="4">
    <source>
        <dbReference type="ARBA" id="ARBA00022679"/>
    </source>
</evidence>
<keyword evidence="12" id="KW-1185">Reference proteome</keyword>
<keyword evidence="3" id="KW-0997">Cell inner membrane</keyword>
<evidence type="ECO:0000259" key="9">
    <source>
        <dbReference type="Pfam" id="PF00884"/>
    </source>
</evidence>
<sequence length="552" mass="62169">MSISISVVPESSRSLSRLGSTSAALIIALLFVAFYNTSFFEAIFGLVDYRSLRGIIFIANISLVLWLCTFIFISLLTLPYVLKPSLSIIFFCAAGVAYFMDSYGVVIHRLMIQNVMETDLSETRDLISVRLVLYFFALGLLPSLMLFNMDLSYGSFKSELWRKCKFIVLAFIACLALILSMSMDYASFFRNHKNIRQMANPLNFIYAGLSYAFTGNGIIEVKPIENDAAVSIFGQSQAKPTLFILVVGETARADHFGINGYERDTTPLIAQQHIINFSKVTSCGTETAVSVPCMFSNLGRSGYSDSKAKSQEGLLDVINHAGFSVLWRDNNSSCKGTCNRVAYEEMQHLQLPELCEGAECFDEILLHQLDEKVAAAKGSKVIVLHQKGSHGPDYFERYPQEKEIFTPVCKTNQLQNCTKEEVVNAFDNTIHYTDYFLNKTIEWLKTKNAEYNTSLIYLSDHGESLGENGLYLHGMPYSIAPQEQKQVPFFMWLSEGYSAANHVDIQCLKSLDENNYSHDNLFHTVLGMLNIQTAVYRTDLDMLVPCREKFVQ</sequence>
<feature type="transmembrane region" description="Helical" evidence="8">
    <location>
        <begin position="88"/>
        <end position="106"/>
    </location>
</feature>
<evidence type="ECO:0000256" key="3">
    <source>
        <dbReference type="ARBA" id="ARBA00022519"/>
    </source>
</evidence>
<evidence type="ECO:0000256" key="6">
    <source>
        <dbReference type="ARBA" id="ARBA00022989"/>
    </source>
</evidence>
<dbReference type="InterPro" id="IPR017850">
    <property type="entry name" value="Alkaline_phosphatase_core_sf"/>
</dbReference>
<evidence type="ECO:0000313" key="12">
    <source>
        <dbReference type="Proteomes" id="UP001253595"/>
    </source>
</evidence>
<feature type="transmembrane region" description="Helical" evidence="8">
    <location>
        <begin position="23"/>
        <end position="47"/>
    </location>
</feature>
<gene>
    <name evidence="11" type="ORF">J2X05_002400</name>
</gene>
<keyword evidence="4 11" id="KW-0808">Transferase</keyword>
<dbReference type="PANTHER" id="PTHR30443">
    <property type="entry name" value="INNER MEMBRANE PROTEIN"/>
    <property type="match status" value="1"/>
</dbReference>
<keyword evidence="5 8" id="KW-0812">Transmembrane</keyword>
<feature type="transmembrane region" description="Helical" evidence="8">
    <location>
        <begin position="167"/>
        <end position="188"/>
    </location>
</feature>
<dbReference type="InterPro" id="IPR040423">
    <property type="entry name" value="PEA_transferase"/>
</dbReference>
<proteinExistence type="predicted"/>
<dbReference type="EMBL" id="JAVDVX010000004">
    <property type="protein sequence ID" value="MDR7090376.1"/>
    <property type="molecule type" value="Genomic_DNA"/>
</dbReference>
<dbReference type="RefSeq" id="WP_310072649.1">
    <property type="nucleotide sequence ID" value="NZ_JAVDVX010000004.1"/>
</dbReference>
<evidence type="ECO:0000256" key="7">
    <source>
        <dbReference type="ARBA" id="ARBA00023136"/>
    </source>
</evidence>
<dbReference type="CDD" id="cd16017">
    <property type="entry name" value="LptA"/>
    <property type="match status" value="1"/>
</dbReference>
<dbReference type="EC" id="2.7.8.-" evidence="11"/>
<organism evidence="11 12">
    <name type="scientific">Cellvibrio fibrivorans</name>
    <dbReference type="NCBI Taxonomy" id="126350"/>
    <lineage>
        <taxon>Bacteria</taxon>
        <taxon>Pseudomonadati</taxon>
        <taxon>Pseudomonadota</taxon>
        <taxon>Gammaproteobacteria</taxon>
        <taxon>Cellvibrionales</taxon>
        <taxon>Cellvibrionaceae</taxon>
        <taxon>Cellvibrio</taxon>
    </lineage>
</organism>
<dbReference type="GO" id="GO:0016740">
    <property type="term" value="F:transferase activity"/>
    <property type="evidence" value="ECO:0007669"/>
    <property type="project" value="UniProtKB-KW"/>
</dbReference>
<keyword evidence="7 8" id="KW-0472">Membrane</keyword>
<protein>
    <submittedName>
        <fullName evidence="11">Lipid A ethanolaminephosphotransferase</fullName>
        <ecNumber evidence="11">2.7.8.-</ecNumber>
    </submittedName>
</protein>
<dbReference type="Pfam" id="PF00884">
    <property type="entry name" value="Sulfatase"/>
    <property type="match status" value="1"/>
</dbReference>
<evidence type="ECO:0000256" key="2">
    <source>
        <dbReference type="ARBA" id="ARBA00022475"/>
    </source>
</evidence>
<dbReference type="SUPFAM" id="SSF53649">
    <property type="entry name" value="Alkaline phosphatase-like"/>
    <property type="match status" value="1"/>
</dbReference>
<dbReference type="InterPro" id="IPR000917">
    <property type="entry name" value="Sulfatase_N"/>
</dbReference>
<dbReference type="Gene3D" id="3.40.720.10">
    <property type="entry name" value="Alkaline Phosphatase, subunit A"/>
    <property type="match status" value="1"/>
</dbReference>
<evidence type="ECO:0000313" key="11">
    <source>
        <dbReference type="EMBL" id="MDR7090376.1"/>
    </source>
</evidence>
<feature type="transmembrane region" description="Helical" evidence="8">
    <location>
        <begin position="127"/>
        <end position="147"/>
    </location>
</feature>
<dbReference type="NCBIfam" id="NF028537">
    <property type="entry name" value="P_eth_NH2_trans"/>
    <property type="match status" value="1"/>
</dbReference>
<keyword evidence="6 8" id="KW-1133">Transmembrane helix</keyword>
<evidence type="ECO:0000256" key="8">
    <source>
        <dbReference type="SAM" id="Phobius"/>
    </source>
</evidence>
<dbReference type="Proteomes" id="UP001253595">
    <property type="component" value="Unassembled WGS sequence"/>
</dbReference>
<evidence type="ECO:0000256" key="5">
    <source>
        <dbReference type="ARBA" id="ARBA00022692"/>
    </source>
</evidence>
<reference evidence="11 12" key="1">
    <citation type="submission" date="2023-07" db="EMBL/GenBank/DDBJ databases">
        <title>Sorghum-associated microbial communities from plants grown in Nebraska, USA.</title>
        <authorList>
            <person name="Schachtman D."/>
        </authorList>
    </citation>
    <scope>NUCLEOTIDE SEQUENCE [LARGE SCALE GENOMIC DNA]</scope>
    <source>
        <strain evidence="11 12">BE190</strain>
    </source>
</reference>
<keyword evidence="2" id="KW-1003">Cell membrane</keyword>
<feature type="transmembrane region" description="Helical" evidence="8">
    <location>
        <begin position="54"/>
        <end position="82"/>
    </location>
</feature>
<dbReference type="Pfam" id="PF08019">
    <property type="entry name" value="EptA_B_N"/>
    <property type="match status" value="1"/>
</dbReference>
<evidence type="ECO:0000256" key="1">
    <source>
        <dbReference type="ARBA" id="ARBA00004429"/>
    </source>
</evidence>
<dbReference type="InterPro" id="IPR058130">
    <property type="entry name" value="PEA_transf_C"/>
</dbReference>
<accession>A0ABU1UYV9</accession>